<evidence type="ECO:0000313" key="2">
    <source>
        <dbReference type="EMBL" id="UFX99920.1"/>
    </source>
</evidence>
<organism evidence="2">
    <name type="scientific">Megavirus baoshan</name>
    <dbReference type="NCBI Taxonomy" id="2496520"/>
    <lineage>
        <taxon>Viruses</taxon>
        <taxon>Varidnaviria</taxon>
        <taxon>Bamfordvirae</taxon>
        <taxon>Nucleocytoviricota</taxon>
        <taxon>Megaviricetes</taxon>
        <taxon>Imitervirales</taxon>
        <taxon>Mimiviridae</taxon>
        <taxon>Megamimivirinae</taxon>
        <taxon>Megavirus</taxon>
        <taxon>Megavirus baoshanense</taxon>
    </lineage>
</organism>
<accession>A0A8K1T1C6</accession>
<keyword evidence="1" id="KW-0812">Transmembrane</keyword>
<name>A0A8K1T1C6_9VIRU</name>
<feature type="transmembrane region" description="Helical" evidence="1">
    <location>
        <begin position="7"/>
        <end position="26"/>
    </location>
</feature>
<gene>
    <name evidence="2" type="ORF">Mb1030</name>
</gene>
<sequence>MNYNIQWIFLSIVIICIFIILYVTIPNYNSQSWIYVGIIFVLIIIILYLVTIPVTVSFRCQDLYTKINYDTRYNRLQNNPN</sequence>
<keyword evidence="1" id="KW-1133">Transmembrane helix</keyword>
<protein>
    <submittedName>
        <fullName evidence="2">Uncharacterized protein</fullName>
    </submittedName>
</protein>
<proteinExistence type="predicted"/>
<keyword evidence="1" id="KW-0472">Membrane</keyword>
<reference evidence="2" key="1">
    <citation type="submission" date="2018-03" db="EMBL/GenBank/DDBJ databases">
        <title>Draft genome sequences of Megaviruse, new member of the family Mimiviridae isolated from water in Shanghai, China.</title>
        <authorList>
            <person name="Xia Y."/>
        </authorList>
    </citation>
    <scope>NUCLEOTIDE SEQUENCE</scope>
    <source>
        <strain evidence="2">SH</strain>
    </source>
</reference>
<feature type="transmembrane region" description="Helical" evidence="1">
    <location>
        <begin position="32"/>
        <end position="56"/>
    </location>
</feature>
<dbReference type="EMBL" id="MH046811">
    <property type="protein sequence ID" value="UFX99920.1"/>
    <property type="molecule type" value="Genomic_DNA"/>
</dbReference>
<evidence type="ECO:0000256" key="1">
    <source>
        <dbReference type="SAM" id="Phobius"/>
    </source>
</evidence>